<dbReference type="PANTHER" id="PTHR13325">
    <property type="entry name" value="PROTEASE M50 MEMBRANE-BOUND TRANSCRIPTION FACTOR SITE 2 PROTEASE"/>
    <property type="match status" value="1"/>
</dbReference>
<dbReference type="InterPro" id="IPR001193">
    <property type="entry name" value="MBTPS2"/>
</dbReference>
<feature type="transmembrane region" description="Helical" evidence="1">
    <location>
        <begin position="189"/>
        <end position="208"/>
    </location>
</feature>
<reference evidence="2 3" key="1">
    <citation type="submission" date="2019-02" db="EMBL/GenBank/DDBJ databases">
        <title>Deep-cultivation of Planctomycetes and their phenomic and genomic characterization uncovers novel biology.</title>
        <authorList>
            <person name="Wiegand S."/>
            <person name="Jogler M."/>
            <person name="Boedeker C."/>
            <person name="Pinto D."/>
            <person name="Vollmers J."/>
            <person name="Rivas-Marin E."/>
            <person name="Kohn T."/>
            <person name="Peeters S.H."/>
            <person name="Heuer A."/>
            <person name="Rast P."/>
            <person name="Oberbeckmann S."/>
            <person name="Bunk B."/>
            <person name="Jeske O."/>
            <person name="Meyerdierks A."/>
            <person name="Storesund J.E."/>
            <person name="Kallscheuer N."/>
            <person name="Luecker S."/>
            <person name="Lage O.M."/>
            <person name="Pohl T."/>
            <person name="Merkel B.J."/>
            <person name="Hornburger P."/>
            <person name="Mueller R.-W."/>
            <person name="Bruemmer F."/>
            <person name="Labrenz M."/>
            <person name="Spormann A.M."/>
            <person name="Op den Camp H."/>
            <person name="Overmann J."/>
            <person name="Amann R."/>
            <person name="Jetten M.S.M."/>
            <person name="Mascher T."/>
            <person name="Medema M.H."/>
            <person name="Devos D.P."/>
            <person name="Kaster A.-K."/>
            <person name="Ovreas L."/>
            <person name="Rohde M."/>
            <person name="Galperin M.Y."/>
            <person name="Jogler C."/>
        </authorList>
    </citation>
    <scope>NUCLEOTIDE SEQUENCE [LARGE SCALE GENOMIC DNA]</scope>
    <source>
        <strain evidence="2 3">EC9</strain>
    </source>
</reference>
<name>A0A517M5K4_9BACT</name>
<feature type="transmembrane region" description="Helical" evidence="1">
    <location>
        <begin position="154"/>
        <end position="177"/>
    </location>
</feature>
<evidence type="ECO:0000313" key="2">
    <source>
        <dbReference type="EMBL" id="QDS90146.1"/>
    </source>
</evidence>
<dbReference type="RefSeq" id="WP_145348022.1">
    <property type="nucleotide sequence ID" value="NZ_CP036261.1"/>
</dbReference>
<dbReference type="OrthoDB" id="9759690at2"/>
<keyword evidence="1" id="KW-0812">Transmembrane</keyword>
<gene>
    <name evidence="2" type="ORF">EC9_43520</name>
</gene>
<keyword evidence="1" id="KW-0472">Membrane</keyword>
<feature type="transmembrane region" description="Helical" evidence="1">
    <location>
        <begin position="388"/>
        <end position="407"/>
    </location>
</feature>
<dbReference type="KEGG" id="ruv:EC9_43520"/>
<organism evidence="2 3">
    <name type="scientific">Rosistilla ulvae</name>
    <dbReference type="NCBI Taxonomy" id="1930277"/>
    <lineage>
        <taxon>Bacteria</taxon>
        <taxon>Pseudomonadati</taxon>
        <taxon>Planctomycetota</taxon>
        <taxon>Planctomycetia</taxon>
        <taxon>Pirellulales</taxon>
        <taxon>Pirellulaceae</taxon>
        <taxon>Rosistilla</taxon>
    </lineage>
</organism>
<feature type="transmembrane region" description="Helical" evidence="1">
    <location>
        <begin position="285"/>
        <end position="305"/>
    </location>
</feature>
<dbReference type="GO" id="GO:0004222">
    <property type="term" value="F:metalloendopeptidase activity"/>
    <property type="evidence" value="ECO:0007669"/>
    <property type="project" value="InterPro"/>
</dbReference>
<dbReference type="EMBL" id="CP036261">
    <property type="protein sequence ID" value="QDS90146.1"/>
    <property type="molecule type" value="Genomic_DNA"/>
</dbReference>
<sequence>MTNQPPQPTLAERLAEARAMLRSDVTVSRHLFQGEPSYMLHDPVSFQNHRLSLQDYSIVAKLDDALTLQQCFDAMVACGDLTAAEQESFYRFVLRLQTLGVLSLPANNGPQLYERYKQTQKAKIKSLPMQLMSLRIPLARPDAFLDRTAPVFRWLFSAWFVPVWLFGLAIAATIIVLRRDDFFQPLNATLTTSNVVTLGIVLALLKVWHELGHGYACKIFGGRVPEMGMILMMGAPLAYVDASAAWTFPRRMHRLIVMLGGMYFESLVAIPAVFVWAFWGPSTMIGSIAYQLVFMATAITVLFNANPLMKYDGYFILSDLLGIPNLRQRATNEINATFQRQVLGLRTVPQSTAQPAIRIVLFSYGIAASIYRCFVFLGLAAILASHAFLLGMFLGALFLVYSIGGSLKKFVKYLWYSDQTASVRPRAYAISAIPLVVLPLGLMILPTPGGIRATGVVGGQQEFVIHAASPGFVEQVDAQVGQTVADGEPLVRLRNPNLELQFATDKALLHRAELELQAAGQVDLSQMAQMRHQVHSLKHSLLHAQQNMTNLVVRASAAGSLVDGLTPRDQGRFIQVGDPLATVVDGTTIVNVWLTGEQMRMISPEIGDRVNVRFPGARLGSYTAKIQHIAPAAQVEMDEIAATHLAGGDIPVDPASGRSIEPLVQVKVELPDAIQKLVRHKSQASLNFGRRYEPFAFWMARRLIVFVEKLSMS</sequence>
<protein>
    <submittedName>
        <fullName evidence="2">Uncharacterized protein</fullName>
    </submittedName>
</protein>
<keyword evidence="1" id="KW-1133">Transmembrane helix</keyword>
<accession>A0A517M5K4</accession>
<dbReference type="GO" id="GO:0031293">
    <property type="term" value="P:membrane protein intracellular domain proteolysis"/>
    <property type="evidence" value="ECO:0007669"/>
    <property type="project" value="TreeGrafter"/>
</dbReference>
<dbReference type="Proteomes" id="UP000319557">
    <property type="component" value="Chromosome"/>
</dbReference>
<evidence type="ECO:0000256" key="1">
    <source>
        <dbReference type="SAM" id="Phobius"/>
    </source>
</evidence>
<feature type="transmembrane region" description="Helical" evidence="1">
    <location>
        <begin position="359"/>
        <end position="382"/>
    </location>
</feature>
<keyword evidence="3" id="KW-1185">Reference proteome</keyword>
<dbReference type="PANTHER" id="PTHR13325:SF3">
    <property type="entry name" value="MEMBRANE-BOUND TRANSCRIPTION FACTOR SITE-2 PROTEASE"/>
    <property type="match status" value="1"/>
</dbReference>
<dbReference type="SUPFAM" id="SSF111369">
    <property type="entry name" value="HlyD-like secretion proteins"/>
    <property type="match status" value="1"/>
</dbReference>
<feature type="transmembrane region" description="Helical" evidence="1">
    <location>
        <begin position="255"/>
        <end position="279"/>
    </location>
</feature>
<feature type="transmembrane region" description="Helical" evidence="1">
    <location>
        <begin position="427"/>
        <end position="445"/>
    </location>
</feature>
<proteinExistence type="predicted"/>
<evidence type="ECO:0000313" key="3">
    <source>
        <dbReference type="Proteomes" id="UP000319557"/>
    </source>
</evidence>
<dbReference type="GO" id="GO:0005737">
    <property type="term" value="C:cytoplasm"/>
    <property type="evidence" value="ECO:0007669"/>
    <property type="project" value="TreeGrafter"/>
</dbReference>
<feature type="transmembrane region" description="Helical" evidence="1">
    <location>
        <begin position="228"/>
        <end position="248"/>
    </location>
</feature>
<dbReference type="GO" id="GO:0016020">
    <property type="term" value="C:membrane"/>
    <property type="evidence" value="ECO:0007669"/>
    <property type="project" value="InterPro"/>
</dbReference>
<dbReference type="AlphaFoldDB" id="A0A517M5K4"/>